<comment type="caution">
    <text evidence="1">The sequence shown here is derived from an EMBL/GenBank/DDBJ whole genome shotgun (WGS) entry which is preliminary data.</text>
</comment>
<dbReference type="Proteomes" id="UP000035462">
    <property type="component" value="Unassembled WGS sequence"/>
</dbReference>
<dbReference type="EMBL" id="JAIT01000029">
    <property type="protein sequence ID" value="KLE05547.1"/>
    <property type="molecule type" value="Genomic_DNA"/>
</dbReference>
<dbReference type="RefSeq" id="WP_046994691.1">
    <property type="nucleotide sequence ID" value="NZ_JAIT01000029.1"/>
</dbReference>
<name>A0A837JCF4_9BACT</name>
<evidence type="ECO:0000313" key="1">
    <source>
        <dbReference type="EMBL" id="KLE05547.1"/>
    </source>
</evidence>
<dbReference type="AlphaFoldDB" id="A0A837JCF4"/>
<sequence>MIIKRLYTKPIEGCYGEIFIDEKTNTVVKVFKKRKDLEKDFINNVYNSELEAYEILKNIPGIIQYIPKYYGKIDLDKILDIDNKDISENYYLDFNFKLEYISGHFQKYGNNSHTCEILKKFKNAGISYVKDCSAVLNEKKEPIKIIDFATKEYVAKW</sequence>
<evidence type="ECO:0008006" key="3">
    <source>
        <dbReference type="Google" id="ProtNLM"/>
    </source>
</evidence>
<proteinExistence type="predicted"/>
<reference evidence="1 2" key="1">
    <citation type="submission" date="2014-01" db="EMBL/GenBank/DDBJ databases">
        <title>Development of a Comparative Genomic Fingerprinting Assay for High Resolution Genotyping of Arcobacter butzleri.</title>
        <authorList>
            <person name="Webb A.L."/>
            <person name="Inglis G.D."/>
            <person name="Kruczkiewicz P."/>
            <person name="Selinger L.B."/>
            <person name="Taboada E.N."/>
        </authorList>
    </citation>
    <scope>NUCLEOTIDE SEQUENCE [LARGE SCALE GENOMIC DNA]</scope>
    <source>
        <strain evidence="1 2">L352</strain>
    </source>
</reference>
<gene>
    <name evidence="1" type="ORF">AF77_04500</name>
</gene>
<protein>
    <recommendedName>
        <fullName evidence="3">Serine/threonine protein kinase</fullName>
    </recommendedName>
</protein>
<organism evidence="1 2">
    <name type="scientific">Aliarcobacter butzleri L352</name>
    <dbReference type="NCBI Taxonomy" id="1447260"/>
    <lineage>
        <taxon>Bacteria</taxon>
        <taxon>Pseudomonadati</taxon>
        <taxon>Campylobacterota</taxon>
        <taxon>Epsilonproteobacteria</taxon>
        <taxon>Campylobacterales</taxon>
        <taxon>Arcobacteraceae</taxon>
        <taxon>Aliarcobacter</taxon>
    </lineage>
</organism>
<evidence type="ECO:0000313" key="2">
    <source>
        <dbReference type="Proteomes" id="UP000035462"/>
    </source>
</evidence>
<accession>A0A837JCF4</accession>